<feature type="compositionally biased region" description="Basic and acidic residues" evidence="1">
    <location>
        <begin position="1"/>
        <end position="11"/>
    </location>
</feature>
<evidence type="ECO:0000313" key="2">
    <source>
        <dbReference type="EMBL" id="GAA2332865.1"/>
    </source>
</evidence>
<feature type="region of interest" description="Disordered" evidence="1">
    <location>
        <begin position="1"/>
        <end position="101"/>
    </location>
</feature>
<comment type="caution">
    <text evidence="2">The sequence shown here is derived from an EMBL/GenBank/DDBJ whole genome shotgun (WGS) entry which is preliminary data.</text>
</comment>
<feature type="compositionally biased region" description="Polar residues" evidence="1">
    <location>
        <begin position="82"/>
        <end position="97"/>
    </location>
</feature>
<gene>
    <name evidence="2" type="ORF">GCM10010170_011970</name>
</gene>
<keyword evidence="3" id="KW-1185">Reference proteome</keyword>
<reference evidence="3" key="1">
    <citation type="journal article" date="2019" name="Int. J. Syst. Evol. Microbiol.">
        <title>The Global Catalogue of Microorganisms (GCM) 10K type strain sequencing project: providing services to taxonomists for standard genome sequencing and annotation.</title>
        <authorList>
            <consortium name="The Broad Institute Genomics Platform"/>
            <consortium name="The Broad Institute Genome Sequencing Center for Infectious Disease"/>
            <person name="Wu L."/>
            <person name="Ma J."/>
        </authorList>
    </citation>
    <scope>NUCLEOTIDE SEQUENCE [LARGE SCALE GENOMIC DNA]</scope>
    <source>
        <strain evidence="3">JCM 3272</strain>
    </source>
</reference>
<sequence>MRLVGGDRPEHLGLVPQHRQIGDGLTAVSEHHRQIRRDPARIVPTPALPQHPEDLTEPGGQPGHLGHISQEPGAGMTDHTPPVSTHNNLRTRSSNLHSAGAFREGLIKPSTSQILPDRRHPPYLSIMNPWA</sequence>
<organism evidence="2 3">
    <name type="scientific">Dactylosporangium salmoneum</name>
    <dbReference type="NCBI Taxonomy" id="53361"/>
    <lineage>
        <taxon>Bacteria</taxon>
        <taxon>Bacillati</taxon>
        <taxon>Actinomycetota</taxon>
        <taxon>Actinomycetes</taxon>
        <taxon>Micromonosporales</taxon>
        <taxon>Micromonosporaceae</taxon>
        <taxon>Dactylosporangium</taxon>
    </lineage>
</organism>
<proteinExistence type="predicted"/>
<evidence type="ECO:0000256" key="1">
    <source>
        <dbReference type="SAM" id="MobiDB-lite"/>
    </source>
</evidence>
<dbReference type="Proteomes" id="UP001501444">
    <property type="component" value="Unassembled WGS sequence"/>
</dbReference>
<name>A0ABP5SMS7_9ACTN</name>
<dbReference type="EMBL" id="BAAARV010000008">
    <property type="protein sequence ID" value="GAA2332865.1"/>
    <property type="molecule type" value="Genomic_DNA"/>
</dbReference>
<protein>
    <submittedName>
        <fullName evidence="2">Uncharacterized protein</fullName>
    </submittedName>
</protein>
<accession>A0ABP5SMS7</accession>
<feature type="compositionally biased region" description="Basic and acidic residues" evidence="1">
    <location>
        <begin position="29"/>
        <end position="40"/>
    </location>
</feature>
<evidence type="ECO:0000313" key="3">
    <source>
        <dbReference type="Proteomes" id="UP001501444"/>
    </source>
</evidence>